<keyword evidence="2" id="KW-0472">Membrane</keyword>
<feature type="compositionally biased region" description="Basic and acidic residues" evidence="1">
    <location>
        <begin position="53"/>
        <end position="62"/>
    </location>
</feature>
<keyword evidence="2" id="KW-1133">Transmembrane helix</keyword>
<feature type="compositionally biased region" description="Gly residues" evidence="1">
    <location>
        <begin position="488"/>
        <end position="506"/>
    </location>
</feature>
<evidence type="ECO:0000313" key="5">
    <source>
        <dbReference type="Proteomes" id="UP001044222"/>
    </source>
</evidence>
<name>A0A9D3M149_ANGAN</name>
<comment type="caution">
    <text evidence="4">The sequence shown here is derived from an EMBL/GenBank/DDBJ whole genome shotgun (WGS) entry which is preliminary data.</text>
</comment>
<dbReference type="InterPro" id="IPR006759">
    <property type="entry name" value="Glyco_transf_54"/>
</dbReference>
<evidence type="ECO:0000256" key="1">
    <source>
        <dbReference type="SAM" id="MobiDB-lite"/>
    </source>
</evidence>
<dbReference type="InterPro" id="IPR057279">
    <property type="entry name" value="MGAT4"/>
</dbReference>
<dbReference type="Pfam" id="PF04666">
    <property type="entry name" value="MGAT4_cons"/>
    <property type="match status" value="1"/>
</dbReference>
<evidence type="ECO:0000313" key="4">
    <source>
        <dbReference type="EMBL" id="KAG5839842.1"/>
    </source>
</evidence>
<feature type="compositionally biased region" description="Polar residues" evidence="1">
    <location>
        <begin position="63"/>
        <end position="90"/>
    </location>
</feature>
<feature type="compositionally biased region" description="Gly residues" evidence="1">
    <location>
        <begin position="452"/>
        <end position="462"/>
    </location>
</feature>
<organism evidence="4 5">
    <name type="scientific">Anguilla anguilla</name>
    <name type="common">European freshwater eel</name>
    <name type="synonym">Muraena anguilla</name>
    <dbReference type="NCBI Taxonomy" id="7936"/>
    <lineage>
        <taxon>Eukaryota</taxon>
        <taxon>Metazoa</taxon>
        <taxon>Chordata</taxon>
        <taxon>Craniata</taxon>
        <taxon>Vertebrata</taxon>
        <taxon>Euteleostomi</taxon>
        <taxon>Actinopterygii</taxon>
        <taxon>Neopterygii</taxon>
        <taxon>Teleostei</taxon>
        <taxon>Anguilliformes</taxon>
        <taxon>Anguillidae</taxon>
        <taxon>Anguilla</taxon>
    </lineage>
</organism>
<proteinExistence type="predicted"/>
<feature type="region of interest" description="Disordered" evidence="1">
    <location>
        <begin position="53"/>
        <end position="106"/>
    </location>
</feature>
<sequence>MRCPGCSRRCLAWFYRYLPVRFLFLLWLFFTGSFIFVFYTNHSRSGFRKHLVSERGTAENRTAENGTAENGTAENGTAENGTAENGTSGTAEGRRDPGLASENRTSGVPLNPGLASGYLSAQPHIFLASPLRIPYQILAGERPRFRKYISIGISSVRRKKENYLLGTLRSVFRQSRESDVEDMVLVVYLADWDPAAREQTAREVSDRFRGQLAARRLLLIASPRAAYPTLEGLKRNYGDSEDRVRYRSKQNVDYAFLSNFCAGLARYHLVLEDDVRCARNFLLSIRRKVEASTRPWTTMAFSKLGYIGKLYHGSDLPALARFLLLFYGEMPCDWLLDHFFRSKAQGELLRVRPSLFQHVGSFSSFQGGANSLKDDEFRERAGPSGDNPGRGVHGHGGLRGEHPGGGLRGARLLLGPAGGQREPRLRALQGAGGAPEGPGPDGLPGAQRGRPEGGAGRGGLGGSPRREPRRLPDVPQNRAFRERNSGCGRAGFGGQRARGLPEGTGH</sequence>
<dbReference type="EMBL" id="JAFIRN010000011">
    <property type="protein sequence ID" value="KAG5839842.1"/>
    <property type="molecule type" value="Genomic_DNA"/>
</dbReference>
<dbReference type="GO" id="GO:0006487">
    <property type="term" value="P:protein N-linked glycosylation"/>
    <property type="evidence" value="ECO:0007669"/>
    <property type="project" value="TreeGrafter"/>
</dbReference>
<keyword evidence="2" id="KW-0812">Transmembrane</keyword>
<feature type="domain" description="MGAT4 conserved region" evidence="3">
    <location>
        <begin position="132"/>
        <end position="377"/>
    </location>
</feature>
<dbReference type="AlphaFoldDB" id="A0A9D3M149"/>
<accession>A0A9D3M149</accession>
<gene>
    <name evidence="4" type="ORF">ANANG_G00209340</name>
</gene>
<dbReference type="Proteomes" id="UP001044222">
    <property type="component" value="Chromosome 11"/>
</dbReference>
<evidence type="ECO:0000259" key="3">
    <source>
        <dbReference type="Pfam" id="PF04666"/>
    </source>
</evidence>
<feature type="compositionally biased region" description="Gly residues" evidence="1">
    <location>
        <begin position="430"/>
        <end position="442"/>
    </location>
</feature>
<dbReference type="GO" id="GO:0008375">
    <property type="term" value="F:acetylglucosaminyltransferase activity"/>
    <property type="evidence" value="ECO:0007669"/>
    <property type="project" value="TreeGrafter"/>
</dbReference>
<evidence type="ECO:0000256" key="2">
    <source>
        <dbReference type="SAM" id="Phobius"/>
    </source>
</evidence>
<keyword evidence="5" id="KW-1185">Reference proteome</keyword>
<reference evidence="4" key="1">
    <citation type="submission" date="2021-01" db="EMBL/GenBank/DDBJ databases">
        <title>A chromosome-scale assembly of European eel, Anguilla anguilla.</title>
        <authorList>
            <person name="Henkel C."/>
            <person name="Jong-Raadsen S.A."/>
            <person name="Dufour S."/>
            <person name="Weltzien F.-A."/>
            <person name="Palstra A.P."/>
            <person name="Pelster B."/>
            <person name="Spaink H.P."/>
            <person name="Van Den Thillart G.E."/>
            <person name="Jansen H."/>
            <person name="Zahm M."/>
            <person name="Klopp C."/>
            <person name="Cedric C."/>
            <person name="Louis A."/>
            <person name="Berthelot C."/>
            <person name="Parey E."/>
            <person name="Roest Crollius H."/>
            <person name="Montfort J."/>
            <person name="Robinson-Rechavi M."/>
            <person name="Bucao C."/>
            <person name="Bouchez O."/>
            <person name="Gislard M."/>
            <person name="Lluch J."/>
            <person name="Milhes M."/>
            <person name="Lampietro C."/>
            <person name="Lopez Roques C."/>
            <person name="Donnadieu C."/>
            <person name="Braasch I."/>
            <person name="Desvignes T."/>
            <person name="Postlethwait J."/>
            <person name="Bobe J."/>
            <person name="Guiguen Y."/>
            <person name="Dirks R."/>
        </authorList>
    </citation>
    <scope>NUCLEOTIDE SEQUENCE</scope>
    <source>
        <strain evidence="4">Tag_6206</strain>
        <tissue evidence="4">Liver</tissue>
    </source>
</reference>
<protein>
    <recommendedName>
        <fullName evidence="3">MGAT4 conserved region domain-containing protein</fullName>
    </recommendedName>
</protein>
<feature type="transmembrane region" description="Helical" evidence="2">
    <location>
        <begin position="20"/>
        <end position="39"/>
    </location>
</feature>
<feature type="region of interest" description="Disordered" evidence="1">
    <location>
        <begin position="375"/>
        <end position="506"/>
    </location>
</feature>
<dbReference type="PANTHER" id="PTHR12062">
    <property type="entry name" value="N-ACETYLGLUCOSAMINYLTRANSFERASE VI"/>
    <property type="match status" value="1"/>
</dbReference>
<dbReference type="PANTHER" id="PTHR12062:SF29">
    <property type="entry name" value="ALPHA-1,3-MANNOSYL-GLYCOPROTEIN 4-BETA-N-ACETYLGLUCOSAMINYLTRANSFERASE C"/>
    <property type="match status" value="1"/>
</dbReference>